<feature type="compositionally biased region" description="Polar residues" evidence="1">
    <location>
        <begin position="170"/>
        <end position="186"/>
    </location>
</feature>
<feature type="region of interest" description="Disordered" evidence="1">
    <location>
        <begin position="162"/>
        <end position="213"/>
    </location>
</feature>
<sequence length="292" mass="30558">GAGVRGQTAGGGAQVGGQTPGGGAGDSSSTRARSSFLVNLYSQRQTTPPGNTHSSRFEDRRTEAGDEGFKLTRPSQQNSPVPLPASNITLSGASKAQDMHSYPDSAWFSQRNVLTPRGVSHQPHSISTDLAETRSVSPGPQAKQVRFKDDDVLKCSNVKGFSADAERLTEQTQTSSTPRYGTQSVGPSPAILITPATPTVASPGGMVSESTQTNKSALLRHLSTPLNDIADAHTKRSTALDSSALFIPSPGASILSESLNQPSRNNLVKSSSGSDLNLRIVSPPGLPLTFPR</sequence>
<feature type="region of interest" description="Disordered" evidence="1">
    <location>
        <begin position="257"/>
        <end position="276"/>
    </location>
</feature>
<organism evidence="2 3">
    <name type="scientific">Elysia chlorotica</name>
    <name type="common">Eastern emerald elysia</name>
    <name type="synonym">Sea slug</name>
    <dbReference type="NCBI Taxonomy" id="188477"/>
    <lineage>
        <taxon>Eukaryota</taxon>
        <taxon>Metazoa</taxon>
        <taxon>Spiralia</taxon>
        <taxon>Lophotrochozoa</taxon>
        <taxon>Mollusca</taxon>
        <taxon>Gastropoda</taxon>
        <taxon>Heterobranchia</taxon>
        <taxon>Euthyneura</taxon>
        <taxon>Panpulmonata</taxon>
        <taxon>Sacoglossa</taxon>
        <taxon>Placobranchoidea</taxon>
        <taxon>Plakobranchidae</taxon>
        <taxon>Elysia</taxon>
    </lineage>
</organism>
<accession>A0A433SME1</accession>
<dbReference type="Proteomes" id="UP000271974">
    <property type="component" value="Unassembled WGS sequence"/>
</dbReference>
<reference evidence="2 3" key="1">
    <citation type="submission" date="2019-01" db="EMBL/GenBank/DDBJ databases">
        <title>A draft genome assembly of the solar-powered sea slug Elysia chlorotica.</title>
        <authorList>
            <person name="Cai H."/>
            <person name="Li Q."/>
            <person name="Fang X."/>
            <person name="Li J."/>
            <person name="Curtis N.E."/>
            <person name="Altenburger A."/>
            <person name="Shibata T."/>
            <person name="Feng M."/>
            <person name="Maeda T."/>
            <person name="Schwartz J.A."/>
            <person name="Shigenobu S."/>
            <person name="Lundholm N."/>
            <person name="Nishiyama T."/>
            <person name="Yang H."/>
            <person name="Hasebe M."/>
            <person name="Li S."/>
            <person name="Pierce S.K."/>
            <person name="Wang J."/>
        </authorList>
    </citation>
    <scope>NUCLEOTIDE SEQUENCE [LARGE SCALE GENOMIC DNA]</scope>
    <source>
        <strain evidence="2">EC2010</strain>
        <tissue evidence="2">Whole organism of an adult</tissue>
    </source>
</reference>
<feature type="compositionally biased region" description="Polar residues" evidence="1">
    <location>
        <begin position="122"/>
        <end position="138"/>
    </location>
</feature>
<evidence type="ECO:0000256" key="1">
    <source>
        <dbReference type="SAM" id="MobiDB-lite"/>
    </source>
</evidence>
<dbReference type="EMBL" id="RQTK01001430">
    <property type="protein sequence ID" value="RUS70351.1"/>
    <property type="molecule type" value="Genomic_DNA"/>
</dbReference>
<feature type="compositionally biased region" description="Polar residues" evidence="1">
    <location>
        <begin position="26"/>
        <end position="54"/>
    </location>
</feature>
<feature type="compositionally biased region" description="Basic and acidic residues" evidence="1">
    <location>
        <begin position="55"/>
        <end position="70"/>
    </location>
</feature>
<protein>
    <submittedName>
        <fullName evidence="2">Uncharacterized protein</fullName>
    </submittedName>
</protein>
<feature type="region of interest" description="Disordered" evidence="1">
    <location>
        <begin position="1"/>
        <end position="100"/>
    </location>
</feature>
<evidence type="ECO:0000313" key="3">
    <source>
        <dbReference type="Proteomes" id="UP000271974"/>
    </source>
</evidence>
<feature type="region of interest" description="Disordered" evidence="1">
    <location>
        <begin position="117"/>
        <end position="145"/>
    </location>
</feature>
<evidence type="ECO:0000313" key="2">
    <source>
        <dbReference type="EMBL" id="RUS70351.1"/>
    </source>
</evidence>
<proteinExistence type="predicted"/>
<dbReference type="AlphaFoldDB" id="A0A433SME1"/>
<feature type="compositionally biased region" description="Polar residues" evidence="1">
    <location>
        <begin position="257"/>
        <end position="275"/>
    </location>
</feature>
<feature type="compositionally biased region" description="Polar residues" evidence="1">
    <location>
        <begin position="73"/>
        <end position="94"/>
    </location>
</feature>
<gene>
    <name evidence="2" type="ORF">EGW08_021893</name>
</gene>
<name>A0A433SME1_ELYCH</name>
<feature type="non-terminal residue" evidence="2">
    <location>
        <position position="1"/>
    </location>
</feature>
<feature type="compositionally biased region" description="Gly residues" evidence="1">
    <location>
        <begin position="1"/>
        <end position="25"/>
    </location>
</feature>
<comment type="caution">
    <text evidence="2">The sequence shown here is derived from an EMBL/GenBank/DDBJ whole genome shotgun (WGS) entry which is preliminary data.</text>
</comment>
<keyword evidence="3" id="KW-1185">Reference proteome</keyword>
<feature type="non-terminal residue" evidence="2">
    <location>
        <position position="292"/>
    </location>
</feature>